<organism evidence="4 5">
    <name type="scientific">Bifidobacterium cebidarum</name>
    <dbReference type="NCBI Taxonomy" id="2650773"/>
    <lineage>
        <taxon>Bacteria</taxon>
        <taxon>Bacillati</taxon>
        <taxon>Actinomycetota</taxon>
        <taxon>Actinomycetes</taxon>
        <taxon>Bifidobacteriales</taxon>
        <taxon>Bifidobacteriaceae</taxon>
        <taxon>Bifidobacterium</taxon>
    </lineage>
</organism>
<feature type="transmembrane region" description="Helical" evidence="2">
    <location>
        <begin position="298"/>
        <end position="317"/>
    </location>
</feature>
<gene>
    <name evidence="4" type="ORF">F7D08_0833</name>
</gene>
<dbReference type="GO" id="GO:0016020">
    <property type="term" value="C:membrane"/>
    <property type="evidence" value="ECO:0007669"/>
    <property type="project" value="TreeGrafter"/>
</dbReference>
<dbReference type="CDD" id="cd01840">
    <property type="entry name" value="SGNH_hydrolase_yrhL_like"/>
    <property type="match status" value="1"/>
</dbReference>
<dbReference type="PANTHER" id="PTHR23028">
    <property type="entry name" value="ACETYLTRANSFERASE"/>
    <property type="match status" value="1"/>
</dbReference>
<dbReference type="InterPro" id="IPR050879">
    <property type="entry name" value="Acyltransferase_3"/>
</dbReference>
<dbReference type="Pfam" id="PF01757">
    <property type="entry name" value="Acyl_transf_3"/>
    <property type="match status" value="1"/>
</dbReference>
<keyword evidence="5" id="KW-1185">Reference proteome</keyword>
<feature type="transmembrane region" description="Helical" evidence="2">
    <location>
        <begin position="269"/>
        <end position="292"/>
    </location>
</feature>
<feature type="transmembrane region" description="Helical" evidence="2">
    <location>
        <begin position="167"/>
        <end position="190"/>
    </location>
</feature>
<dbReference type="InterPro" id="IPR002656">
    <property type="entry name" value="Acyl_transf_3_dom"/>
</dbReference>
<comment type="caution">
    <text evidence="4">The sequence shown here is derived from an EMBL/GenBank/DDBJ whole genome shotgun (WGS) entry which is preliminary data.</text>
</comment>
<evidence type="ECO:0000256" key="1">
    <source>
        <dbReference type="SAM" id="Coils"/>
    </source>
</evidence>
<dbReference type="GO" id="GO:0009103">
    <property type="term" value="P:lipopolysaccharide biosynthetic process"/>
    <property type="evidence" value="ECO:0007669"/>
    <property type="project" value="TreeGrafter"/>
</dbReference>
<evidence type="ECO:0000313" key="5">
    <source>
        <dbReference type="Proteomes" id="UP000468413"/>
    </source>
</evidence>
<evidence type="ECO:0000259" key="3">
    <source>
        <dbReference type="Pfam" id="PF01757"/>
    </source>
</evidence>
<feature type="transmembrane region" description="Helical" evidence="2">
    <location>
        <begin position="76"/>
        <end position="96"/>
    </location>
</feature>
<proteinExistence type="predicted"/>
<keyword evidence="2" id="KW-0812">Transmembrane</keyword>
<feature type="transmembrane region" description="Helical" evidence="2">
    <location>
        <begin position="413"/>
        <end position="435"/>
    </location>
</feature>
<feature type="domain" description="Acyltransferase 3" evidence="3">
    <location>
        <begin position="10"/>
        <end position="388"/>
    </location>
</feature>
<feature type="transmembrane region" description="Helical" evidence="2">
    <location>
        <begin position="9"/>
        <end position="29"/>
    </location>
</feature>
<dbReference type="PANTHER" id="PTHR23028:SF53">
    <property type="entry name" value="ACYL_TRANSF_3 DOMAIN-CONTAINING PROTEIN"/>
    <property type="match status" value="1"/>
</dbReference>
<evidence type="ECO:0000256" key="2">
    <source>
        <dbReference type="SAM" id="Phobius"/>
    </source>
</evidence>
<keyword evidence="4" id="KW-0808">Transferase</keyword>
<keyword evidence="2" id="KW-0472">Membrane</keyword>
<keyword evidence="1" id="KW-0175">Coiled coil</keyword>
<dbReference type="AlphaFoldDB" id="A0A6I1GA53"/>
<reference evidence="4 5" key="1">
    <citation type="submission" date="2019-09" db="EMBL/GenBank/DDBJ databases">
        <title>Characterization of the phylogenetic diversity of two novel species belonging to the genus Bifidobacterium: Bifidobacterium cebidarum sp. nov. and Bifidobacterium leontopitheci sp. nov.</title>
        <authorList>
            <person name="Lugli G.A."/>
            <person name="Duranti S."/>
            <person name="Milani C."/>
            <person name="Turroni F."/>
            <person name="Ventura M."/>
        </authorList>
    </citation>
    <scope>NUCLEOTIDE SEQUENCE [LARGE SCALE GENOMIC DNA]</scope>
    <source>
        <strain evidence="4 5">LMG 31469</strain>
    </source>
</reference>
<evidence type="ECO:0000313" key="4">
    <source>
        <dbReference type="EMBL" id="KAB7788554.1"/>
    </source>
</evidence>
<dbReference type="EMBL" id="WBVS01000003">
    <property type="protein sequence ID" value="KAB7788554.1"/>
    <property type="molecule type" value="Genomic_DNA"/>
</dbReference>
<sequence length="641" mass="70098">MTAAVRRRYVGLDGIKGLAIIAILLYHMQEQMLPGGFYGVDVFFTVSGFLIGVSLLRSLMNSGSLRLERYIPKRAVRLYPALFLLIPVIVSVGWLYDRDLLVSIRDQIITVLLGCYNWYAIASGQSYFDQMSPQTFRHLWFIGVLMQCYVVAPCIVWLMWKIRRSHLSALIPLALAAGSGYAMWMLYIPGGDPTRVYFGTDTHAVGLMLGLALAWWVTSSERGRSQSQRIARRVASVNRSGVADATPSMSALNGAHRQPNVVSEPLHILIWRAVAPLFAFMSLIALVAMTIIGKQNDFAFHGGIVISSVLALLLVAGTICQDSWMQDLMVFRPLAGLGKYSYGIYLWHWPLCLASKSFAPKLFPVPGPWPLIMAAVLTAVAVTLSWILVEKPAASNSAVFVILPLHKPSRAHIVRAIVVDALLAASLFGAVQGVANAPAKTAMQIQLEEQARQLEAMQRKEHALIRREVPKPPRPRFAMPAGDEMTAIGDSVMLASSQGLSSVFPGIQTDAEVSRSIMVASDMIQNDLSAGTLRQWVLVGLATNSEITDGQLDQIHDMIGPDHVLVLINAHGDRTWIPSTNQVLADYAAAHPDNVVLVDWNAAATANPQILGSDGIHPKLDSDLYAQTVKSTIAAWIKGNH</sequence>
<dbReference type="GO" id="GO:0016747">
    <property type="term" value="F:acyltransferase activity, transferring groups other than amino-acyl groups"/>
    <property type="evidence" value="ECO:0007669"/>
    <property type="project" value="InterPro"/>
</dbReference>
<keyword evidence="4" id="KW-0012">Acyltransferase</keyword>
<dbReference type="Proteomes" id="UP000468413">
    <property type="component" value="Unassembled WGS sequence"/>
</dbReference>
<feature type="transmembrane region" description="Helical" evidence="2">
    <location>
        <begin position="139"/>
        <end position="160"/>
    </location>
</feature>
<keyword evidence="2" id="KW-1133">Transmembrane helix</keyword>
<accession>A0A6I1GA53</accession>
<protein>
    <submittedName>
        <fullName evidence="4">Acyltransferase</fullName>
    </submittedName>
</protein>
<feature type="coiled-coil region" evidence="1">
    <location>
        <begin position="440"/>
        <end position="467"/>
    </location>
</feature>
<feature type="transmembrane region" description="Helical" evidence="2">
    <location>
        <begin position="35"/>
        <end position="56"/>
    </location>
</feature>
<name>A0A6I1GA53_9BIFI</name>
<feature type="transmembrane region" description="Helical" evidence="2">
    <location>
        <begin position="369"/>
        <end position="389"/>
    </location>
</feature>